<proteinExistence type="inferred from homology"/>
<dbReference type="InterPro" id="IPR003798">
    <property type="entry name" value="DNA_recombination_RmuC"/>
</dbReference>
<evidence type="ECO:0000256" key="1">
    <source>
        <dbReference type="ARBA" id="ARBA00003416"/>
    </source>
</evidence>
<accession>A0A1F7I902</accession>
<evidence type="ECO:0000256" key="3">
    <source>
        <dbReference type="ARBA" id="ARBA00023054"/>
    </source>
</evidence>
<dbReference type="PANTHER" id="PTHR30563">
    <property type="entry name" value="DNA RECOMBINATION PROTEIN RMUC"/>
    <property type="match status" value="1"/>
</dbReference>
<dbReference type="Pfam" id="PF02646">
    <property type="entry name" value="RmuC"/>
    <property type="match status" value="1"/>
</dbReference>
<feature type="transmembrane region" description="Helical" evidence="5">
    <location>
        <begin position="6"/>
        <end position="24"/>
    </location>
</feature>
<dbReference type="AlphaFoldDB" id="A0A1F7I902"/>
<evidence type="ECO:0008006" key="8">
    <source>
        <dbReference type="Google" id="ProtNLM"/>
    </source>
</evidence>
<gene>
    <name evidence="6" type="ORF">A2954_05100</name>
</gene>
<evidence type="ECO:0000256" key="5">
    <source>
        <dbReference type="SAM" id="Phobius"/>
    </source>
</evidence>
<comment type="function">
    <text evidence="1">Involved in DNA recombination.</text>
</comment>
<dbReference type="GO" id="GO:0006310">
    <property type="term" value="P:DNA recombination"/>
    <property type="evidence" value="ECO:0007669"/>
    <property type="project" value="UniProtKB-KW"/>
</dbReference>
<evidence type="ECO:0000313" key="7">
    <source>
        <dbReference type="Proteomes" id="UP000177698"/>
    </source>
</evidence>
<organism evidence="6 7">
    <name type="scientific">Candidatus Roizmanbacteria bacterium RIFCSPLOWO2_01_FULL_37_12</name>
    <dbReference type="NCBI Taxonomy" id="1802056"/>
    <lineage>
        <taxon>Bacteria</taxon>
        <taxon>Candidatus Roizmaniibacteriota</taxon>
    </lineage>
</organism>
<keyword evidence="5" id="KW-0472">Membrane</keyword>
<reference evidence="6 7" key="1">
    <citation type="journal article" date="2016" name="Nat. Commun.">
        <title>Thousands of microbial genomes shed light on interconnected biogeochemical processes in an aquifer system.</title>
        <authorList>
            <person name="Anantharaman K."/>
            <person name="Brown C.T."/>
            <person name="Hug L.A."/>
            <person name="Sharon I."/>
            <person name="Castelle C.J."/>
            <person name="Probst A.J."/>
            <person name="Thomas B.C."/>
            <person name="Singh A."/>
            <person name="Wilkins M.J."/>
            <person name="Karaoz U."/>
            <person name="Brodie E.L."/>
            <person name="Williams K.H."/>
            <person name="Hubbard S.S."/>
            <person name="Banfield J.F."/>
        </authorList>
    </citation>
    <scope>NUCLEOTIDE SEQUENCE [LARGE SCALE GENOMIC DNA]</scope>
</reference>
<sequence>MLTTIVVGIVVGVIVAYIVITFILPKVTEQLVMMAKEKLGGERQDIKTDLENKKSAFERIFKDIKELIEKTDQKLETSDKERLGSFSQLKEAVENQAKVTEQLSVTTENLKRVLSNNQLRGQFGEQVAENLLKMNGFVKGTDYEVNKQLKDSGTRPDFTIFLPNKIKINIDAKFPYQKLQQMVETNDNNSKKELLKVFESDIKAKIKQVTTRDYINPEEHTVDFVIMFIPNEMIFSFVYERMNDVWIEAMKQKVVMAGPFSFIAILRLVRQAYDNFKYQKNIQKIIGYIKSFEIEFQKYNEEFKIIGDRIESLSKKYNEVDSTRTNQLLKSVDKIKLNESSANTKQLRED</sequence>
<evidence type="ECO:0000256" key="4">
    <source>
        <dbReference type="ARBA" id="ARBA00023172"/>
    </source>
</evidence>
<keyword evidence="3" id="KW-0175">Coiled coil</keyword>
<evidence type="ECO:0000256" key="2">
    <source>
        <dbReference type="ARBA" id="ARBA00009840"/>
    </source>
</evidence>
<dbReference type="STRING" id="1802056.A2954_05100"/>
<dbReference type="PANTHER" id="PTHR30563:SF0">
    <property type="entry name" value="DNA RECOMBINATION PROTEIN RMUC"/>
    <property type="match status" value="1"/>
</dbReference>
<protein>
    <recommendedName>
        <fullName evidence="8">Recombinase RmuC</fullName>
    </recommendedName>
</protein>
<dbReference type="Proteomes" id="UP000177698">
    <property type="component" value="Unassembled WGS sequence"/>
</dbReference>
<keyword evidence="5" id="KW-0812">Transmembrane</keyword>
<keyword evidence="5" id="KW-1133">Transmembrane helix</keyword>
<keyword evidence="4" id="KW-0233">DNA recombination</keyword>
<evidence type="ECO:0000313" key="6">
    <source>
        <dbReference type="EMBL" id="OGK39772.1"/>
    </source>
</evidence>
<name>A0A1F7I902_9BACT</name>
<comment type="similarity">
    <text evidence="2">Belongs to the RmuC family.</text>
</comment>
<comment type="caution">
    <text evidence="6">The sequence shown here is derived from an EMBL/GenBank/DDBJ whole genome shotgun (WGS) entry which is preliminary data.</text>
</comment>
<dbReference type="EMBL" id="MGAG01000037">
    <property type="protein sequence ID" value="OGK39772.1"/>
    <property type="molecule type" value="Genomic_DNA"/>
</dbReference>